<name>A0ABV5G6A8_9MICC</name>
<evidence type="ECO:0000256" key="1">
    <source>
        <dbReference type="SAM" id="MobiDB-lite"/>
    </source>
</evidence>
<evidence type="ECO:0000313" key="2">
    <source>
        <dbReference type="EMBL" id="MFB9073948.1"/>
    </source>
</evidence>
<dbReference type="Proteomes" id="UP001589575">
    <property type="component" value="Unassembled WGS sequence"/>
</dbReference>
<feature type="compositionally biased region" description="Polar residues" evidence="1">
    <location>
        <begin position="84"/>
        <end position="99"/>
    </location>
</feature>
<proteinExistence type="predicted"/>
<accession>A0ABV5G6A8</accession>
<protein>
    <submittedName>
        <fullName evidence="2">Uncharacterized protein</fullName>
    </submittedName>
</protein>
<organism evidence="2 3">
    <name type="scientific">Citricoccus parietis</name>
    <dbReference type="NCBI Taxonomy" id="592307"/>
    <lineage>
        <taxon>Bacteria</taxon>
        <taxon>Bacillati</taxon>
        <taxon>Actinomycetota</taxon>
        <taxon>Actinomycetes</taxon>
        <taxon>Micrococcales</taxon>
        <taxon>Micrococcaceae</taxon>
        <taxon>Citricoccus</taxon>
    </lineage>
</organism>
<comment type="caution">
    <text evidence="2">The sequence shown here is derived from an EMBL/GenBank/DDBJ whole genome shotgun (WGS) entry which is preliminary data.</text>
</comment>
<sequence>MGCGGANATGPTLTMRTPAMQGRTGSGMPSARPSPAPGCWSSAWPPSSTRSSATRPGRTPSRTTWPPSTGSNPCRARNGGAMRSTRTSPCRTARSTGMCSSPSRTRVSRRSRGT</sequence>
<keyword evidence="3" id="KW-1185">Reference proteome</keyword>
<evidence type="ECO:0000313" key="3">
    <source>
        <dbReference type="Proteomes" id="UP001589575"/>
    </source>
</evidence>
<gene>
    <name evidence="2" type="ORF">ACFFX0_23235</name>
</gene>
<reference evidence="2 3" key="1">
    <citation type="submission" date="2024-09" db="EMBL/GenBank/DDBJ databases">
        <authorList>
            <person name="Sun Q."/>
            <person name="Mori K."/>
        </authorList>
    </citation>
    <scope>NUCLEOTIDE SEQUENCE [LARGE SCALE GENOMIC DNA]</scope>
    <source>
        <strain evidence="2 3">CCM 7609</strain>
    </source>
</reference>
<feature type="region of interest" description="Disordered" evidence="1">
    <location>
        <begin position="1"/>
        <end position="114"/>
    </location>
</feature>
<dbReference type="EMBL" id="JBHMFI010000001">
    <property type="protein sequence ID" value="MFB9073948.1"/>
    <property type="molecule type" value="Genomic_DNA"/>
</dbReference>
<feature type="compositionally biased region" description="Low complexity" evidence="1">
    <location>
        <begin position="41"/>
        <end position="71"/>
    </location>
</feature>